<dbReference type="Pfam" id="PF00005">
    <property type="entry name" value="ABC_tran"/>
    <property type="match status" value="1"/>
</dbReference>
<dbReference type="GO" id="GO:0015421">
    <property type="term" value="F:ABC-type oligopeptide transporter activity"/>
    <property type="evidence" value="ECO:0007669"/>
    <property type="project" value="TreeGrafter"/>
</dbReference>
<dbReference type="InterPro" id="IPR003593">
    <property type="entry name" value="AAA+_ATPase"/>
</dbReference>
<keyword evidence="11" id="KW-1185">Reference proteome</keyword>
<dbReference type="PANTHER" id="PTHR43394:SF1">
    <property type="entry name" value="ATP-BINDING CASSETTE SUB-FAMILY B MEMBER 10, MITOCHONDRIAL"/>
    <property type="match status" value="1"/>
</dbReference>
<dbReference type="GO" id="GO:0016887">
    <property type="term" value="F:ATP hydrolysis activity"/>
    <property type="evidence" value="ECO:0007669"/>
    <property type="project" value="InterPro"/>
</dbReference>
<keyword evidence="4" id="KW-0067">ATP-binding</keyword>
<feature type="domain" description="ABC transporter" evidence="9">
    <location>
        <begin position="370"/>
        <end position="637"/>
    </location>
</feature>
<dbReference type="SUPFAM" id="SSF90123">
    <property type="entry name" value="ABC transporter transmembrane region"/>
    <property type="match status" value="1"/>
</dbReference>
<evidence type="ECO:0000256" key="3">
    <source>
        <dbReference type="ARBA" id="ARBA00022741"/>
    </source>
</evidence>
<feature type="transmembrane region" description="Helical" evidence="8">
    <location>
        <begin position="33"/>
        <end position="54"/>
    </location>
</feature>
<dbReference type="PROSITE" id="PS00211">
    <property type="entry name" value="ABC_TRANSPORTER_1"/>
    <property type="match status" value="1"/>
</dbReference>
<feature type="transmembrane region" description="Helical" evidence="8">
    <location>
        <begin position="261"/>
        <end position="279"/>
    </location>
</feature>
<reference evidence="10 11" key="1">
    <citation type="submission" date="2016-11" db="EMBL/GenBank/DDBJ databases">
        <title>Actinomyces gypaetusis sp. nov. isolated from the vulture Gypaetus barbatus in Qinghai Tibet Plateau China.</title>
        <authorList>
            <person name="Meng X."/>
        </authorList>
    </citation>
    <scope>NUCLEOTIDE SEQUENCE [LARGE SCALE GENOMIC DNA]</scope>
    <source>
        <strain evidence="10 11">VUL4_2</strain>
    </source>
</reference>
<evidence type="ECO:0000256" key="6">
    <source>
        <dbReference type="ARBA" id="ARBA00023136"/>
    </source>
</evidence>
<dbReference type="InterPro" id="IPR039421">
    <property type="entry name" value="Type_1_exporter"/>
</dbReference>
<dbReference type="AlphaFoldDB" id="A0A1Q5PQJ7"/>
<dbReference type="GO" id="GO:0005524">
    <property type="term" value="F:ATP binding"/>
    <property type="evidence" value="ECO:0007669"/>
    <property type="project" value="UniProtKB-KW"/>
</dbReference>
<dbReference type="SUPFAM" id="SSF52540">
    <property type="entry name" value="P-loop containing nucleoside triphosphate hydrolases"/>
    <property type="match status" value="1"/>
</dbReference>
<keyword evidence="3" id="KW-0547">Nucleotide-binding</keyword>
<dbReference type="InterPro" id="IPR017871">
    <property type="entry name" value="ABC_transporter-like_CS"/>
</dbReference>
<feature type="region of interest" description="Disordered" evidence="7">
    <location>
        <begin position="527"/>
        <end position="551"/>
    </location>
</feature>
<protein>
    <recommendedName>
        <fullName evidence="9">ABC transporter domain-containing protein</fullName>
    </recommendedName>
</protein>
<evidence type="ECO:0000256" key="7">
    <source>
        <dbReference type="SAM" id="MobiDB-lite"/>
    </source>
</evidence>
<dbReference type="Gene3D" id="3.40.50.300">
    <property type="entry name" value="P-loop containing nucleotide triphosphate hydrolases"/>
    <property type="match status" value="1"/>
</dbReference>
<feature type="transmembrane region" description="Helical" evidence="8">
    <location>
        <begin position="155"/>
        <end position="180"/>
    </location>
</feature>
<dbReference type="Gene3D" id="1.20.1560.10">
    <property type="entry name" value="ABC transporter type 1, transmembrane domain"/>
    <property type="match status" value="1"/>
</dbReference>
<proteinExistence type="predicted"/>
<dbReference type="SMART" id="SM00382">
    <property type="entry name" value="AAA"/>
    <property type="match status" value="1"/>
</dbReference>
<feature type="compositionally biased region" description="Polar residues" evidence="7">
    <location>
        <begin position="334"/>
        <end position="344"/>
    </location>
</feature>
<dbReference type="GO" id="GO:0005886">
    <property type="term" value="C:plasma membrane"/>
    <property type="evidence" value="ECO:0007669"/>
    <property type="project" value="UniProtKB-SubCell"/>
</dbReference>
<keyword evidence="2 8" id="KW-0812">Transmembrane</keyword>
<evidence type="ECO:0000256" key="5">
    <source>
        <dbReference type="ARBA" id="ARBA00022989"/>
    </source>
</evidence>
<comment type="subcellular location">
    <subcellularLocation>
        <location evidence="1">Cell membrane</location>
        <topology evidence="1">Multi-pass membrane protein</topology>
    </subcellularLocation>
</comment>
<keyword evidence="5 8" id="KW-1133">Transmembrane helix</keyword>
<dbReference type="InterPro" id="IPR036640">
    <property type="entry name" value="ABC1_TM_sf"/>
</dbReference>
<feature type="compositionally biased region" description="Polar residues" evidence="7">
    <location>
        <begin position="666"/>
        <end position="675"/>
    </location>
</feature>
<evidence type="ECO:0000256" key="4">
    <source>
        <dbReference type="ARBA" id="ARBA00022840"/>
    </source>
</evidence>
<evidence type="ECO:0000256" key="8">
    <source>
        <dbReference type="SAM" id="Phobius"/>
    </source>
</evidence>
<sequence>MIYPMRKLGVKAGMEGNLRQISTYWRAAPKTTFFWAVLTLVAPVLRFLLFFSMGELLAALLNQTPWKTWAVILTVVLVVEPLLEIANELAAEYLGKEVNRYFQVQLARTVLEPQQIDLLEDPNFKKKYLYLAADSREWFSREGTYATINMFSKRAFGLAAAVYVAWWHPLAMLILLTALLTGANVFAEFLRSLISVFTEESGSNQTRAEYFRRLNTEKSSAREMRLFGLQSWSLALYMKLWQESKNNQWRERHRILNRTMLITLFSLLAAGIVFSWLLWDLWHGLVSAGLAASLIDAMDRMEGLGPQGDWSEQKATQQRNLKALEELQQISRAAQERSASQQLGDSVEYSKPESRNAAASAGTPGGALGVEINDLHFSYPGSEEEVLKGLNLSITPGENLAIVGLNGCGKSTLIKLLSGLYQPTAGTIMVGGQPATQAAQNASISVMFQDFPRYHLSLAENIYPERLLSPEVSEQAVKQLKEVGAQALLERVPDPHTVMNNAYENGTDLSGGQWQRVALARTLSQVAPGTSGAGPQTTELSPAGTPVAGSEVPTQTQAGLIVLDEPTAALDVRVEAELFADFRRLTQNQTTILVSHRLSTVRHADRIVVIDGGQVSESGTHAELLAAGGLYAQLFQKQSEQYLRSGTVEEDEDATTPEAGQPAPGDTTSPSNTSQTAPEPTSPAPETREASHE</sequence>
<evidence type="ECO:0000256" key="1">
    <source>
        <dbReference type="ARBA" id="ARBA00004651"/>
    </source>
</evidence>
<dbReference type="EMBL" id="MQSV01000001">
    <property type="protein sequence ID" value="OKL49705.1"/>
    <property type="molecule type" value="Genomic_DNA"/>
</dbReference>
<dbReference type="OrthoDB" id="9806127at2"/>
<name>A0A1Q5PQJ7_9ACTO</name>
<dbReference type="InterPro" id="IPR003439">
    <property type="entry name" value="ABC_transporter-like_ATP-bd"/>
</dbReference>
<feature type="region of interest" description="Disordered" evidence="7">
    <location>
        <begin position="643"/>
        <end position="693"/>
    </location>
</feature>
<keyword evidence="6 8" id="KW-0472">Membrane</keyword>
<accession>A0A1Q5PQJ7</accession>
<evidence type="ECO:0000256" key="2">
    <source>
        <dbReference type="ARBA" id="ARBA00022692"/>
    </source>
</evidence>
<feature type="region of interest" description="Disordered" evidence="7">
    <location>
        <begin position="334"/>
        <end position="363"/>
    </location>
</feature>
<evidence type="ECO:0000313" key="10">
    <source>
        <dbReference type="EMBL" id="OKL49705.1"/>
    </source>
</evidence>
<evidence type="ECO:0000313" key="11">
    <source>
        <dbReference type="Proteomes" id="UP000186785"/>
    </source>
</evidence>
<dbReference type="STRING" id="1921764.BSR28_00665"/>
<dbReference type="CDD" id="cd03228">
    <property type="entry name" value="ABCC_MRP_Like"/>
    <property type="match status" value="1"/>
</dbReference>
<gene>
    <name evidence="10" type="ORF">BSR29_01785</name>
</gene>
<dbReference type="PANTHER" id="PTHR43394">
    <property type="entry name" value="ATP-DEPENDENT PERMEASE MDL1, MITOCHONDRIAL"/>
    <property type="match status" value="1"/>
</dbReference>
<dbReference type="PROSITE" id="PS50893">
    <property type="entry name" value="ABC_TRANSPORTER_2"/>
    <property type="match status" value="1"/>
</dbReference>
<dbReference type="InterPro" id="IPR027417">
    <property type="entry name" value="P-loop_NTPase"/>
</dbReference>
<dbReference type="Proteomes" id="UP000186785">
    <property type="component" value="Unassembled WGS sequence"/>
</dbReference>
<comment type="caution">
    <text evidence="10">The sequence shown here is derived from an EMBL/GenBank/DDBJ whole genome shotgun (WGS) entry which is preliminary data.</text>
</comment>
<evidence type="ECO:0000259" key="9">
    <source>
        <dbReference type="PROSITE" id="PS50893"/>
    </source>
</evidence>
<organism evidence="10 11">
    <name type="scientific">Boudabousia liubingyangii</name>
    <dbReference type="NCBI Taxonomy" id="1921764"/>
    <lineage>
        <taxon>Bacteria</taxon>
        <taxon>Bacillati</taxon>
        <taxon>Actinomycetota</taxon>
        <taxon>Actinomycetes</taxon>
        <taxon>Actinomycetales</taxon>
        <taxon>Actinomycetaceae</taxon>
        <taxon>Boudabousia</taxon>
    </lineage>
</organism>
<feature type="compositionally biased region" description="Polar residues" evidence="7">
    <location>
        <begin position="527"/>
        <end position="540"/>
    </location>
</feature>